<evidence type="ECO:0000313" key="2">
    <source>
        <dbReference type="EMBL" id="KKU44027.1"/>
    </source>
</evidence>
<dbReference type="Gene3D" id="2.40.320.10">
    <property type="entry name" value="Hypothetical Protein Pfu-838710-001"/>
    <property type="match status" value="1"/>
</dbReference>
<proteinExistence type="predicted"/>
<dbReference type="CDD" id="cd07890">
    <property type="entry name" value="CYTH-like_AC_IV-like"/>
    <property type="match status" value="1"/>
</dbReference>
<dbReference type="PANTHER" id="PTHR21028">
    <property type="entry name" value="SI:CH211-156B7.4"/>
    <property type="match status" value="1"/>
</dbReference>
<dbReference type="SUPFAM" id="SSF55154">
    <property type="entry name" value="CYTH-like phosphatases"/>
    <property type="match status" value="1"/>
</dbReference>
<dbReference type="EMBL" id="LCMV01000012">
    <property type="protein sequence ID" value="KKU44027.1"/>
    <property type="molecule type" value="Genomic_DNA"/>
</dbReference>
<comment type="caution">
    <text evidence="2">The sequence shown here is derived from an EMBL/GenBank/DDBJ whole genome shotgun (WGS) entry which is preliminary data.</text>
</comment>
<sequence>MREVEVKARVLNPTLVLSKLRDLKVRFGPPITQHDRVFSPASVKEKFGTRQIGVNFLRVRRQGGESFLTLKRSGTNELDSFELETTISDPGQAEKMLEALGYVLASEIKKTRRKSRLKDIEICLDEVEMLGAFIELEKLLEDDGDVSGVQDELFNFLKQLGINDSDRIEQGYDTLMETTLKKRG</sequence>
<protein>
    <submittedName>
        <fullName evidence="2">Adenylate cyclase</fullName>
    </submittedName>
</protein>
<feature type="domain" description="CYTH" evidence="1">
    <location>
        <begin position="1"/>
        <end position="178"/>
    </location>
</feature>
<dbReference type="NCBIfam" id="TIGR00318">
    <property type="entry name" value="cyaB"/>
    <property type="match status" value="1"/>
</dbReference>
<dbReference type="InterPro" id="IPR008173">
    <property type="entry name" value="Adenylyl_cyclase_CyaB"/>
</dbReference>
<gene>
    <name evidence="2" type="ORF">UX60_C0012G0002</name>
</gene>
<dbReference type="SMART" id="SM01118">
    <property type="entry name" value="CYTH"/>
    <property type="match status" value="1"/>
</dbReference>
<dbReference type="Proteomes" id="UP000034487">
    <property type="component" value="Unassembled WGS sequence"/>
</dbReference>
<reference evidence="2 3" key="1">
    <citation type="journal article" date="2015" name="Nature">
        <title>rRNA introns, odd ribosomes, and small enigmatic genomes across a large radiation of phyla.</title>
        <authorList>
            <person name="Brown C.T."/>
            <person name="Hug L.A."/>
            <person name="Thomas B.C."/>
            <person name="Sharon I."/>
            <person name="Castelle C.J."/>
            <person name="Singh A."/>
            <person name="Wilkins M.J."/>
            <person name="Williams K.H."/>
            <person name="Banfield J.F."/>
        </authorList>
    </citation>
    <scope>NUCLEOTIDE SEQUENCE [LARGE SCALE GENOMIC DNA]</scope>
</reference>
<dbReference type="PANTHER" id="PTHR21028:SF2">
    <property type="entry name" value="CYTH DOMAIN-CONTAINING PROTEIN"/>
    <property type="match status" value="1"/>
</dbReference>
<dbReference type="AlphaFoldDB" id="A0A0G1QGM5"/>
<evidence type="ECO:0000259" key="1">
    <source>
        <dbReference type="PROSITE" id="PS51707"/>
    </source>
</evidence>
<accession>A0A0G1QGM5</accession>
<name>A0A0G1QGM5_9BACT</name>
<evidence type="ECO:0000313" key="3">
    <source>
        <dbReference type="Proteomes" id="UP000034487"/>
    </source>
</evidence>
<organism evidence="2 3">
    <name type="scientific">Berkelbacteria bacterium GW2011_GWA2_46_7</name>
    <dbReference type="NCBI Taxonomy" id="1618335"/>
    <lineage>
        <taxon>Bacteria</taxon>
        <taxon>Candidatus Berkelbacteria</taxon>
    </lineage>
</organism>
<dbReference type="InterPro" id="IPR033469">
    <property type="entry name" value="CYTH-like_dom_sf"/>
</dbReference>
<dbReference type="Pfam" id="PF01928">
    <property type="entry name" value="CYTH"/>
    <property type="match status" value="1"/>
</dbReference>
<dbReference type="PROSITE" id="PS51707">
    <property type="entry name" value="CYTH"/>
    <property type="match status" value="1"/>
</dbReference>
<dbReference type="InterPro" id="IPR023577">
    <property type="entry name" value="CYTH_domain"/>
</dbReference>